<dbReference type="STRING" id="1742359.GCA_001439625_00724"/>
<dbReference type="Pfam" id="PF10720">
    <property type="entry name" value="DUF2515"/>
    <property type="match status" value="1"/>
</dbReference>
<dbReference type="AlphaFoldDB" id="A0A5B8ZBB0"/>
<sequence length="381" mass="45461">MFSKLFLQQDPPLSESLIKIKKELKRKSRPSSFKAKLSHEEEKLISHIKFRTSQLNINNVTRTKAYLDFYLHHPEIHWAFLGHMVSRNGGWNMTDLKGGMLTRLLSKKEKISFFAFLERGNWLIFQDAFPQFMLYEESLICGKNLFYLLPYLNVSTFMETIWSHFLSEQDKYILTIALVINEQSYLESRVLQNPLFKKNVFNTLEFKIQDFLSMNHVLFPYYKNGKLKLIGQTLQHFESLHERILFGKRLYDILYGEQYRLQMVEKWAFENPHTGSRKDYWPQFFNTIEEGVPEKILKPKIKSCKLIPGASRIYSPRLEFAWKDTEHESAELGDWYNKWQVIYYLKKSTEKIDGEIENEYCKTLERLEFAAITKKVLSYRE</sequence>
<accession>A0A5B8ZBB0</accession>
<gene>
    <name evidence="1" type="ORF">FSZ17_11410</name>
</gene>
<evidence type="ECO:0000313" key="1">
    <source>
        <dbReference type="EMBL" id="QED50107.1"/>
    </source>
</evidence>
<dbReference type="RefSeq" id="WP_057770717.1">
    <property type="nucleotide sequence ID" value="NZ_CP042593.1"/>
</dbReference>
<name>A0A5B8ZBB0_CYTDA</name>
<dbReference type="OrthoDB" id="2690514at2"/>
<dbReference type="EMBL" id="CP042593">
    <property type="protein sequence ID" value="QED50107.1"/>
    <property type="molecule type" value="Genomic_DNA"/>
</dbReference>
<dbReference type="Proteomes" id="UP000321555">
    <property type="component" value="Chromosome"/>
</dbReference>
<evidence type="ECO:0000313" key="2">
    <source>
        <dbReference type="Proteomes" id="UP000321555"/>
    </source>
</evidence>
<proteinExistence type="predicted"/>
<dbReference type="KEGG" id="bda:FSZ17_11410"/>
<dbReference type="InterPro" id="IPR019658">
    <property type="entry name" value="DUF2515"/>
</dbReference>
<protein>
    <submittedName>
        <fullName evidence="1">DUF2515 domain-containing protein</fullName>
    </submittedName>
</protein>
<keyword evidence="2" id="KW-1185">Reference proteome</keyword>
<organism evidence="1 2">
    <name type="scientific">Cytobacillus dafuensis</name>
    <name type="common">Bacillus dafuensis</name>
    <dbReference type="NCBI Taxonomy" id="1742359"/>
    <lineage>
        <taxon>Bacteria</taxon>
        <taxon>Bacillati</taxon>
        <taxon>Bacillota</taxon>
        <taxon>Bacilli</taxon>
        <taxon>Bacillales</taxon>
        <taxon>Bacillaceae</taxon>
        <taxon>Cytobacillus</taxon>
    </lineage>
</organism>
<reference evidence="2" key="1">
    <citation type="submission" date="2019-08" db="EMBL/GenBank/DDBJ databases">
        <authorList>
            <person name="Zheng X."/>
        </authorList>
    </citation>
    <scope>NUCLEOTIDE SEQUENCE [LARGE SCALE GENOMIC DNA]</scope>
    <source>
        <strain evidence="2">FJAT-25496</strain>
    </source>
</reference>